<dbReference type="Proteomes" id="UP000268007">
    <property type="component" value="Unassembled WGS sequence"/>
</dbReference>
<name>A0A495J4K2_9SPHI</name>
<protein>
    <submittedName>
        <fullName evidence="1">Uncharacterized protein</fullName>
    </submittedName>
</protein>
<organism evidence="1 2">
    <name type="scientific">Mucilaginibacter gracilis</name>
    <dbReference type="NCBI Taxonomy" id="423350"/>
    <lineage>
        <taxon>Bacteria</taxon>
        <taxon>Pseudomonadati</taxon>
        <taxon>Bacteroidota</taxon>
        <taxon>Sphingobacteriia</taxon>
        <taxon>Sphingobacteriales</taxon>
        <taxon>Sphingobacteriaceae</taxon>
        <taxon>Mucilaginibacter</taxon>
    </lineage>
</organism>
<dbReference type="EMBL" id="RBKU01000001">
    <property type="protein sequence ID" value="RKR83308.1"/>
    <property type="molecule type" value="Genomic_DNA"/>
</dbReference>
<keyword evidence="2" id="KW-1185">Reference proteome</keyword>
<sequence length="297" mass="33961">MNYIDLVNNFWLVHEEHPLTPNEGFLYFHLLKVANMLRWPEKFNRNSTKIMGDIGISRSTLEKSRVKLKSLGLIDFVSVNGTANITWTINDLRFKNAGTQAANQKGKQASAEGAKYTGNGGLNKDKIKTKLNQNIYREFEHLAISVDEFDLLIDLGYSKHEIDEIIDAVHNYKDNKKYTSLYLTVKNWLGKNAEQTKKTGKKSTDTPAKSDDKKLVNKSIEAFETYKSKGLYTDWDNIIYDFLHIKSLIVFADNDNRLPEIIELDKAGRLPEAKQIALIAYFHDLAEAGRELKDLLN</sequence>
<proteinExistence type="predicted"/>
<evidence type="ECO:0000313" key="2">
    <source>
        <dbReference type="Proteomes" id="UP000268007"/>
    </source>
</evidence>
<accession>A0A495J4K2</accession>
<evidence type="ECO:0000313" key="1">
    <source>
        <dbReference type="EMBL" id="RKR83308.1"/>
    </source>
</evidence>
<reference evidence="1 2" key="1">
    <citation type="submission" date="2018-10" db="EMBL/GenBank/DDBJ databases">
        <title>Genomic Encyclopedia of Archaeal and Bacterial Type Strains, Phase II (KMG-II): from individual species to whole genera.</title>
        <authorList>
            <person name="Goeker M."/>
        </authorList>
    </citation>
    <scope>NUCLEOTIDE SEQUENCE [LARGE SCALE GENOMIC DNA]</scope>
    <source>
        <strain evidence="1 2">DSM 18602</strain>
    </source>
</reference>
<dbReference type="AlphaFoldDB" id="A0A495J4K2"/>
<gene>
    <name evidence="1" type="ORF">BDD43_3513</name>
</gene>
<comment type="caution">
    <text evidence="1">The sequence shown here is derived from an EMBL/GenBank/DDBJ whole genome shotgun (WGS) entry which is preliminary data.</text>
</comment>